<organism evidence="2 3">
    <name type="scientific">Ilex paraguariensis</name>
    <name type="common">yerba mate</name>
    <dbReference type="NCBI Taxonomy" id="185542"/>
    <lineage>
        <taxon>Eukaryota</taxon>
        <taxon>Viridiplantae</taxon>
        <taxon>Streptophyta</taxon>
        <taxon>Embryophyta</taxon>
        <taxon>Tracheophyta</taxon>
        <taxon>Spermatophyta</taxon>
        <taxon>Magnoliopsida</taxon>
        <taxon>eudicotyledons</taxon>
        <taxon>Gunneridae</taxon>
        <taxon>Pentapetalae</taxon>
        <taxon>asterids</taxon>
        <taxon>campanulids</taxon>
        <taxon>Aquifoliales</taxon>
        <taxon>Aquifoliaceae</taxon>
        <taxon>Ilex</taxon>
    </lineage>
</organism>
<name>A0ABC8TNU7_9AQUA</name>
<protein>
    <submittedName>
        <fullName evidence="2">Uncharacterized protein</fullName>
    </submittedName>
</protein>
<comment type="caution">
    <text evidence="2">The sequence shown here is derived from an EMBL/GenBank/DDBJ whole genome shotgun (WGS) entry which is preliminary data.</text>
</comment>
<dbReference type="Proteomes" id="UP001642360">
    <property type="component" value="Unassembled WGS sequence"/>
</dbReference>
<gene>
    <name evidence="2" type="ORF">ILEXP_LOCUS40118</name>
</gene>
<evidence type="ECO:0000313" key="2">
    <source>
        <dbReference type="EMBL" id="CAK9170621.1"/>
    </source>
</evidence>
<feature type="region of interest" description="Disordered" evidence="1">
    <location>
        <begin position="95"/>
        <end position="118"/>
    </location>
</feature>
<evidence type="ECO:0000313" key="3">
    <source>
        <dbReference type="Proteomes" id="UP001642360"/>
    </source>
</evidence>
<proteinExistence type="predicted"/>
<reference evidence="2 3" key="1">
    <citation type="submission" date="2024-02" db="EMBL/GenBank/DDBJ databases">
        <authorList>
            <person name="Vignale AGUSTIN F."/>
            <person name="Sosa J E."/>
            <person name="Modenutti C."/>
        </authorList>
    </citation>
    <scope>NUCLEOTIDE SEQUENCE [LARGE SCALE GENOMIC DNA]</scope>
</reference>
<sequence length="118" mass="13398">MSQFPETRKVLGNSAIAPVSSLCGLGKLSSGESAIRWQKMLDFDNSNCDWREWHPWQIHKGYHWNKTFSGELVTHLMPMLVKSTKGVLLLNWSEGLREGHPSPREIGQYDSLGGRTMK</sequence>
<accession>A0ABC8TNU7</accession>
<evidence type="ECO:0000256" key="1">
    <source>
        <dbReference type="SAM" id="MobiDB-lite"/>
    </source>
</evidence>
<dbReference type="EMBL" id="CAUOFW020005536">
    <property type="protein sequence ID" value="CAK9170621.1"/>
    <property type="molecule type" value="Genomic_DNA"/>
</dbReference>
<keyword evidence="3" id="KW-1185">Reference proteome</keyword>
<dbReference type="AlphaFoldDB" id="A0ABC8TNU7"/>